<feature type="domain" description="4Fe-4S ferredoxin-type" evidence="8">
    <location>
        <begin position="301"/>
        <end position="322"/>
    </location>
</feature>
<dbReference type="Gene3D" id="1.10.1060.10">
    <property type="entry name" value="Alpha-helical ferredoxin"/>
    <property type="match status" value="1"/>
</dbReference>
<evidence type="ECO:0000313" key="9">
    <source>
        <dbReference type="EMBL" id="SDE75848.1"/>
    </source>
</evidence>
<dbReference type="NCBIfam" id="TIGR00273">
    <property type="entry name" value="LutB/LldF family L-lactate oxidation iron-sulfur protein"/>
    <property type="match status" value="1"/>
</dbReference>
<dbReference type="Pfam" id="PF13183">
    <property type="entry name" value="Fer4_8"/>
    <property type="match status" value="1"/>
</dbReference>
<dbReference type="PANTHER" id="PTHR47153:SF2">
    <property type="entry name" value="LACTATE UTILIZATION PROTEIN B"/>
    <property type="match status" value="1"/>
</dbReference>
<dbReference type="RefSeq" id="WP_093006405.1">
    <property type="nucleotide sequence ID" value="NZ_FNBC01000009.1"/>
</dbReference>
<evidence type="ECO:0000256" key="4">
    <source>
        <dbReference type="ARBA" id="ARBA00022737"/>
    </source>
</evidence>
<dbReference type="STRING" id="482827.SAMN04488243_10939"/>
<evidence type="ECO:0000256" key="5">
    <source>
        <dbReference type="ARBA" id="ARBA00022982"/>
    </source>
</evidence>
<protein>
    <submittedName>
        <fullName evidence="9">L-lactate dehydrogenase complex protein LldF</fullName>
    </submittedName>
</protein>
<dbReference type="InterPro" id="IPR024185">
    <property type="entry name" value="FTHF_cligase-like_sf"/>
</dbReference>
<evidence type="ECO:0000256" key="2">
    <source>
        <dbReference type="ARBA" id="ARBA00022485"/>
    </source>
</evidence>
<dbReference type="AlphaFoldDB" id="A0A1G7FJ06"/>
<evidence type="ECO:0000313" key="10">
    <source>
        <dbReference type="Proteomes" id="UP000199446"/>
    </source>
</evidence>
<organism evidence="9 10">
    <name type="scientific">Thermus arciformis</name>
    <dbReference type="NCBI Taxonomy" id="482827"/>
    <lineage>
        <taxon>Bacteria</taxon>
        <taxon>Thermotogati</taxon>
        <taxon>Deinococcota</taxon>
        <taxon>Deinococci</taxon>
        <taxon>Thermales</taxon>
        <taxon>Thermaceae</taxon>
        <taxon>Thermus</taxon>
    </lineage>
</organism>
<dbReference type="Proteomes" id="UP000199446">
    <property type="component" value="Unassembled WGS sequence"/>
</dbReference>
<dbReference type="PROSITE" id="PS51379">
    <property type="entry name" value="4FE4S_FER_2"/>
    <property type="match status" value="1"/>
</dbReference>
<accession>A0A1G7FJ06</accession>
<dbReference type="Pfam" id="PF02589">
    <property type="entry name" value="LUD_dom"/>
    <property type="match status" value="1"/>
</dbReference>
<dbReference type="InterPro" id="IPR024569">
    <property type="entry name" value="LutB_C"/>
</dbReference>
<sequence>MRAKAKLYPKEAARLLREKPGVREAVTGATLHFERNRLKAYAEVPIEEWRERAKAVKDHVLTHLDHYLELAERRLRENGVQVHWAETPEDAHRVLREVVHRRGVKRAVKAKSMLTEELGVNPLLESLGVEVYETDLGEYLIQLLGEPPSHIVGPAIHLSLGEIQKLFHARFGTPLDASPEALAQVARRVLREAFLSAELGLSGANFLVAETGTLALMENEGNIRLSTSLPKVHVAFVGIEKLLPRFADLALFLPLTARAATGQRLATFVSLIQGPAREGEEGPEEVHVVLVDHGRTALLHDLEAWETLRCLRCGACLNACPVYRQTGGHPYGYVYSGPIGAVLDPGLLTLEEAYPLPYASTLCGACYEACPVKIPIPRLLLTWRHRAAEEGLTPSWEHGAMRAFRKVMESPALYRLFSKGLRGLPLPQDLLPLLKAWTEGRGPLRPSPKPFHELWKEVADGR</sequence>
<keyword evidence="7" id="KW-0411">Iron-sulfur</keyword>
<keyword evidence="10" id="KW-1185">Reference proteome</keyword>
<keyword evidence="1" id="KW-0813">Transport</keyword>
<proteinExistence type="predicted"/>
<dbReference type="InterPro" id="IPR003741">
    <property type="entry name" value="LUD_dom"/>
</dbReference>
<dbReference type="InterPro" id="IPR037171">
    <property type="entry name" value="NagB/RpiA_transferase-like"/>
</dbReference>
<dbReference type="GO" id="GO:0046872">
    <property type="term" value="F:metal ion binding"/>
    <property type="evidence" value="ECO:0007669"/>
    <property type="project" value="UniProtKB-KW"/>
</dbReference>
<reference evidence="10" key="1">
    <citation type="submission" date="2016-10" db="EMBL/GenBank/DDBJ databases">
        <authorList>
            <person name="Varghese N."/>
            <person name="Submissions S."/>
        </authorList>
    </citation>
    <scope>NUCLEOTIDE SEQUENCE [LARGE SCALE GENOMIC DNA]</scope>
    <source>
        <strain evidence="10">CGMCC 1.6992</strain>
    </source>
</reference>
<evidence type="ECO:0000256" key="3">
    <source>
        <dbReference type="ARBA" id="ARBA00022723"/>
    </source>
</evidence>
<evidence type="ECO:0000259" key="8">
    <source>
        <dbReference type="PROSITE" id="PS51379"/>
    </source>
</evidence>
<keyword evidence="2" id="KW-0004">4Fe-4S</keyword>
<evidence type="ECO:0000256" key="1">
    <source>
        <dbReference type="ARBA" id="ARBA00022448"/>
    </source>
</evidence>
<dbReference type="Gene3D" id="3.40.50.10420">
    <property type="entry name" value="NagB/RpiA/CoA transferase-like"/>
    <property type="match status" value="1"/>
</dbReference>
<evidence type="ECO:0000256" key="6">
    <source>
        <dbReference type="ARBA" id="ARBA00023004"/>
    </source>
</evidence>
<dbReference type="InterPro" id="IPR009051">
    <property type="entry name" value="Helical_ferredxn"/>
</dbReference>
<dbReference type="OrthoDB" id="9782337at2"/>
<dbReference type="GO" id="GO:0051539">
    <property type="term" value="F:4 iron, 4 sulfur cluster binding"/>
    <property type="evidence" value="ECO:0007669"/>
    <property type="project" value="UniProtKB-KW"/>
</dbReference>
<dbReference type="SUPFAM" id="SSF46548">
    <property type="entry name" value="alpha-helical ferredoxin"/>
    <property type="match status" value="1"/>
</dbReference>
<dbReference type="InterPro" id="IPR017900">
    <property type="entry name" value="4Fe4S_Fe_S_CS"/>
</dbReference>
<dbReference type="InterPro" id="IPR017896">
    <property type="entry name" value="4Fe4S_Fe-S-bd"/>
</dbReference>
<dbReference type="Pfam" id="PF11870">
    <property type="entry name" value="LutB_C"/>
    <property type="match status" value="1"/>
</dbReference>
<dbReference type="GO" id="GO:0006089">
    <property type="term" value="P:lactate metabolic process"/>
    <property type="evidence" value="ECO:0007669"/>
    <property type="project" value="InterPro"/>
</dbReference>
<dbReference type="PROSITE" id="PS00198">
    <property type="entry name" value="4FE4S_FER_1"/>
    <property type="match status" value="1"/>
</dbReference>
<dbReference type="SUPFAM" id="SSF100950">
    <property type="entry name" value="NagB/RpiA/CoA transferase-like"/>
    <property type="match status" value="1"/>
</dbReference>
<dbReference type="PANTHER" id="PTHR47153">
    <property type="entry name" value="LACTATE UTILIZATION PROTEIN B"/>
    <property type="match status" value="1"/>
</dbReference>
<keyword evidence="6" id="KW-0408">Iron</keyword>
<keyword evidence="4" id="KW-0677">Repeat</keyword>
<name>A0A1G7FJ06_9DEIN</name>
<dbReference type="EMBL" id="FNBC01000009">
    <property type="protein sequence ID" value="SDE75848.1"/>
    <property type="molecule type" value="Genomic_DNA"/>
</dbReference>
<dbReference type="InterPro" id="IPR004452">
    <property type="entry name" value="LutB/LldF"/>
</dbReference>
<gene>
    <name evidence="9" type="ORF">SAMN04488243_10939</name>
</gene>
<evidence type="ECO:0000256" key="7">
    <source>
        <dbReference type="ARBA" id="ARBA00023014"/>
    </source>
</evidence>
<keyword evidence="5" id="KW-0249">Electron transport</keyword>
<keyword evidence="3" id="KW-0479">Metal-binding</keyword>